<name>X0XVS5_9ZZZZ</name>
<dbReference type="AlphaFoldDB" id="X0XVS5"/>
<reference evidence="3" key="1">
    <citation type="journal article" date="2014" name="Front. Microbiol.">
        <title>High frequency of phylogenetically diverse reductive dehalogenase-homologous genes in deep subseafloor sedimentary metagenomes.</title>
        <authorList>
            <person name="Kawai M."/>
            <person name="Futagami T."/>
            <person name="Toyoda A."/>
            <person name="Takaki Y."/>
            <person name="Nishi S."/>
            <person name="Hori S."/>
            <person name="Arai W."/>
            <person name="Tsubouchi T."/>
            <person name="Morono Y."/>
            <person name="Uchiyama I."/>
            <person name="Ito T."/>
            <person name="Fujiyama A."/>
            <person name="Inagaki F."/>
            <person name="Takami H."/>
        </authorList>
    </citation>
    <scope>NUCLEOTIDE SEQUENCE</scope>
    <source>
        <strain evidence="3">Expedition CK06-06</strain>
    </source>
</reference>
<dbReference type="PANTHER" id="PTHR11451">
    <property type="entry name" value="THREONINE-TRNA LIGASE"/>
    <property type="match status" value="1"/>
</dbReference>
<accession>X0XVS5</accession>
<protein>
    <recommendedName>
        <fullName evidence="2">Anticodon-binding domain-containing protein</fullName>
    </recommendedName>
</protein>
<dbReference type="EMBL" id="BARS01046333">
    <property type="protein sequence ID" value="GAG28891.1"/>
    <property type="molecule type" value="Genomic_DNA"/>
</dbReference>
<dbReference type="GO" id="GO:0004829">
    <property type="term" value="F:threonine-tRNA ligase activity"/>
    <property type="evidence" value="ECO:0007669"/>
    <property type="project" value="TreeGrafter"/>
</dbReference>
<dbReference type="SUPFAM" id="SSF52954">
    <property type="entry name" value="Class II aaRS ABD-related"/>
    <property type="match status" value="1"/>
</dbReference>
<dbReference type="GO" id="GO:0006435">
    <property type="term" value="P:threonyl-tRNA aminoacylation"/>
    <property type="evidence" value="ECO:0007669"/>
    <property type="project" value="TreeGrafter"/>
</dbReference>
<dbReference type="InterPro" id="IPR004154">
    <property type="entry name" value="Anticodon-bd"/>
</dbReference>
<evidence type="ECO:0000313" key="3">
    <source>
        <dbReference type="EMBL" id="GAG28891.1"/>
    </source>
</evidence>
<proteinExistence type="predicted"/>
<evidence type="ECO:0000256" key="1">
    <source>
        <dbReference type="ARBA" id="ARBA00022917"/>
    </source>
</evidence>
<keyword evidence="1" id="KW-0648">Protein biosynthesis</keyword>
<dbReference type="InterPro" id="IPR047246">
    <property type="entry name" value="ThrRS_anticodon"/>
</dbReference>
<dbReference type="Gene3D" id="3.40.50.800">
    <property type="entry name" value="Anticodon-binding domain"/>
    <property type="match status" value="1"/>
</dbReference>
<dbReference type="InterPro" id="IPR036621">
    <property type="entry name" value="Anticodon-bd_dom_sf"/>
</dbReference>
<sequence length="109" mass="11853">LWLSPVQVGVVTVSEKSEAYGRAVFDSLKDAGLRAELDVSSEKIGPKKHRFRTAKVNYILVVGEKEAADKTVNVNDRDGRAIDDIPVSRFIDACHAEIESKGRSGVAAQ</sequence>
<dbReference type="CDD" id="cd00860">
    <property type="entry name" value="ThrRS_anticodon"/>
    <property type="match status" value="1"/>
</dbReference>
<organism evidence="3">
    <name type="scientific">marine sediment metagenome</name>
    <dbReference type="NCBI Taxonomy" id="412755"/>
    <lineage>
        <taxon>unclassified sequences</taxon>
        <taxon>metagenomes</taxon>
        <taxon>ecological metagenomes</taxon>
    </lineage>
</organism>
<evidence type="ECO:0000259" key="2">
    <source>
        <dbReference type="Pfam" id="PF03129"/>
    </source>
</evidence>
<dbReference type="PANTHER" id="PTHR11451:SF44">
    <property type="entry name" value="THREONINE--TRNA LIGASE, CHLOROPLASTIC_MITOCHONDRIAL 2"/>
    <property type="match status" value="1"/>
</dbReference>
<feature type="domain" description="Anticodon-binding" evidence="2">
    <location>
        <begin position="7"/>
        <end position="94"/>
    </location>
</feature>
<dbReference type="Pfam" id="PF03129">
    <property type="entry name" value="HGTP_anticodon"/>
    <property type="match status" value="1"/>
</dbReference>
<gene>
    <name evidence="3" type="ORF">S01H1_69754</name>
</gene>
<comment type="caution">
    <text evidence="3">The sequence shown here is derived from an EMBL/GenBank/DDBJ whole genome shotgun (WGS) entry which is preliminary data.</text>
</comment>
<feature type="non-terminal residue" evidence="3">
    <location>
        <position position="1"/>
    </location>
</feature>